<evidence type="ECO:0000259" key="4">
    <source>
        <dbReference type="PROSITE" id="PS50013"/>
    </source>
</evidence>
<evidence type="ECO:0000313" key="6">
    <source>
        <dbReference type="Proteomes" id="UP000271162"/>
    </source>
</evidence>
<dbReference type="EMBL" id="UYSL01020123">
    <property type="protein sequence ID" value="VDL72897.1"/>
    <property type="molecule type" value="Genomic_DNA"/>
</dbReference>
<gene>
    <name evidence="5" type="ORF">NBR_LOCUS9308</name>
</gene>
<accession>A0A0N4Y138</accession>
<evidence type="ECO:0000313" key="7">
    <source>
        <dbReference type="WBParaSite" id="NBR_0000930701-mRNA-1"/>
    </source>
</evidence>
<dbReference type="CDD" id="cd20379">
    <property type="entry name" value="Tudor_dTUD-like"/>
    <property type="match status" value="1"/>
</dbReference>
<dbReference type="Pfam" id="PF00567">
    <property type="entry name" value="TUDOR"/>
    <property type="match status" value="1"/>
</dbReference>
<feature type="domain" description="Chromo" evidence="4">
    <location>
        <begin position="37"/>
        <end position="86"/>
    </location>
</feature>
<feature type="compositionally biased region" description="Low complexity" evidence="3">
    <location>
        <begin position="115"/>
        <end position="132"/>
    </location>
</feature>
<evidence type="ECO:0000256" key="1">
    <source>
        <dbReference type="ARBA" id="ARBA00004123"/>
    </source>
</evidence>
<feature type="compositionally biased region" description="Basic and acidic residues" evidence="3">
    <location>
        <begin position="156"/>
        <end position="165"/>
    </location>
</feature>
<keyword evidence="6" id="KW-1185">Reference proteome</keyword>
<dbReference type="Proteomes" id="UP000271162">
    <property type="component" value="Unassembled WGS sequence"/>
</dbReference>
<dbReference type="Gene3D" id="2.40.50.40">
    <property type="match status" value="1"/>
</dbReference>
<proteinExistence type="predicted"/>
<dbReference type="STRING" id="27835.A0A0N4Y138"/>
<reference evidence="5 6" key="2">
    <citation type="submission" date="2018-11" db="EMBL/GenBank/DDBJ databases">
        <authorList>
            <consortium name="Pathogen Informatics"/>
        </authorList>
    </citation>
    <scope>NUCLEOTIDE SEQUENCE [LARGE SCALE GENOMIC DNA]</scope>
</reference>
<keyword evidence="2" id="KW-0539">Nucleus</keyword>
<dbReference type="SUPFAM" id="SSF54160">
    <property type="entry name" value="Chromo domain-like"/>
    <property type="match status" value="1"/>
</dbReference>
<dbReference type="WBParaSite" id="NBR_0000930701-mRNA-1">
    <property type="protein sequence ID" value="NBR_0000930701-mRNA-1"/>
    <property type="gene ID" value="NBR_0000930701"/>
</dbReference>
<dbReference type="InterPro" id="IPR051219">
    <property type="entry name" value="Heterochromatin_chromo-domain"/>
</dbReference>
<sequence>MKDETPDSKTRRSSLIKAAENIKSISKPKKKARDDVYEVEDIISHVVVDGLPIYSVTWVGYPGEITEMTEDELQNCGELLASYKEKLKEAGDTSLLYLSSSGLPSDENRNDDAGPSRSASQQPPTPTPSLRSVSEQPTTPTPSVISEGSGTTLKNGRMESKDVAKPKVKKKRKEPDNETKENGSAPRKRCRRTKRTIAPDAELGYLNGCVVDAYKGFSTKYDEPVVLVSYKEPLPSGFENKQDEIVPVRVIAKADPQSAMDWSWNYSALPDASQIKWSESRDVVEVPGGAEWKIRNVYINDLNTSKVEEFHRIIEDCKGVVRVELLTASEPFLINIFHPTLEDENLGQMFYRAAENEGHEQAKQRRWADHLRRENCEDDECFEISEDYGVHNEQNSEPLYITRFERSPKSNHAGFGQLIVGHVENSRLIYLHTEWMLRRRDEIERSFGAKWSELLTLPAAWMEVDAVCAIRVEDSFHRASISNISSDVLELFLVDYGRFIEVNRAAADLRALPYTNLFAEAPLCIKKDMILIPFYKLLERVEATGDVVMIVVTSVDNKSTFPHVSFTSALKQFLPPGTRVQFQRDMKYKRVRYF</sequence>
<dbReference type="PANTHER" id="PTHR22812">
    <property type="entry name" value="CHROMOBOX PROTEIN"/>
    <property type="match status" value="1"/>
</dbReference>
<feature type="region of interest" description="Disordered" evidence="3">
    <location>
        <begin position="98"/>
        <end position="194"/>
    </location>
</feature>
<organism evidence="7">
    <name type="scientific">Nippostrongylus brasiliensis</name>
    <name type="common">Rat hookworm</name>
    <dbReference type="NCBI Taxonomy" id="27835"/>
    <lineage>
        <taxon>Eukaryota</taxon>
        <taxon>Metazoa</taxon>
        <taxon>Ecdysozoa</taxon>
        <taxon>Nematoda</taxon>
        <taxon>Chromadorea</taxon>
        <taxon>Rhabditida</taxon>
        <taxon>Rhabditina</taxon>
        <taxon>Rhabditomorpha</taxon>
        <taxon>Strongyloidea</taxon>
        <taxon>Heligmosomidae</taxon>
        <taxon>Nippostrongylus</taxon>
    </lineage>
</organism>
<dbReference type="PROSITE" id="PS50013">
    <property type="entry name" value="CHROMO_2"/>
    <property type="match status" value="1"/>
</dbReference>
<dbReference type="GO" id="GO:0005634">
    <property type="term" value="C:nucleus"/>
    <property type="evidence" value="ECO:0007669"/>
    <property type="project" value="UniProtKB-SubCell"/>
</dbReference>
<evidence type="ECO:0000256" key="3">
    <source>
        <dbReference type="SAM" id="MobiDB-lite"/>
    </source>
</evidence>
<dbReference type="InterPro" id="IPR002999">
    <property type="entry name" value="Tudor"/>
</dbReference>
<dbReference type="InterPro" id="IPR016197">
    <property type="entry name" value="Chromo-like_dom_sf"/>
</dbReference>
<protein>
    <submittedName>
        <fullName evidence="7">Chromo domain-containing protein</fullName>
    </submittedName>
</protein>
<dbReference type="AlphaFoldDB" id="A0A0N4Y138"/>
<dbReference type="SUPFAM" id="SSF63748">
    <property type="entry name" value="Tudor/PWWP/MBT"/>
    <property type="match status" value="1"/>
</dbReference>
<name>A0A0N4Y138_NIPBR</name>
<evidence type="ECO:0000256" key="2">
    <source>
        <dbReference type="ARBA" id="ARBA00023242"/>
    </source>
</evidence>
<feature type="compositionally biased region" description="Polar residues" evidence="3">
    <location>
        <begin position="133"/>
        <end position="154"/>
    </location>
</feature>
<evidence type="ECO:0000313" key="5">
    <source>
        <dbReference type="EMBL" id="VDL72897.1"/>
    </source>
</evidence>
<reference evidence="7" key="1">
    <citation type="submission" date="2017-02" db="UniProtKB">
        <authorList>
            <consortium name="WormBaseParasite"/>
        </authorList>
    </citation>
    <scope>IDENTIFICATION</scope>
</reference>
<comment type="subcellular location">
    <subcellularLocation>
        <location evidence="1">Nucleus</location>
    </subcellularLocation>
</comment>
<dbReference type="InterPro" id="IPR000953">
    <property type="entry name" value="Chromo/chromo_shadow_dom"/>
</dbReference>